<dbReference type="AlphaFoldDB" id="A0A7H4IL70"/>
<dbReference type="Pfam" id="PF13432">
    <property type="entry name" value="TPR_16"/>
    <property type="match status" value="1"/>
</dbReference>
<evidence type="ECO:0000313" key="3">
    <source>
        <dbReference type="Proteomes" id="UP000502533"/>
    </source>
</evidence>
<feature type="repeat" description="TPR" evidence="1">
    <location>
        <begin position="212"/>
        <end position="245"/>
    </location>
</feature>
<dbReference type="InterPro" id="IPR019734">
    <property type="entry name" value="TPR_rpt"/>
</dbReference>
<accession>A0A7H4IL70</accession>
<dbReference type="SMART" id="SM00028">
    <property type="entry name" value="TPR"/>
    <property type="match status" value="5"/>
</dbReference>
<keyword evidence="1" id="KW-0802">TPR repeat</keyword>
<dbReference type="InterPro" id="IPR011990">
    <property type="entry name" value="TPR-like_helical_dom_sf"/>
</dbReference>
<dbReference type="Pfam" id="PF13414">
    <property type="entry name" value="TPR_11"/>
    <property type="match status" value="1"/>
</dbReference>
<dbReference type="Gene3D" id="1.25.40.10">
    <property type="entry name" value="Tetratricopeptide repeat domain"/>
    <property type="match status" value="2"/>
</dbReference>
<keyword evidence="3" id="KW-1185">Reference proteome</keyword>
<name>A0A7H4IL70_9PROT</name>
<dbReference type="PANTHER" id="PTHR44998:SF1">
    <property type="entry name" value="UDP-N-ACETYLGLUCOSAMINE--PEPTIDE N-ACETYLGLUCOSAMINYLTRANSFERASE 110 KDA SUBUNIT"/>
    <property type="match status" value="1"/>
</dbReference>
<dbReference type="KEGG" id="kre:GWK63_00275"/>
<dbReference type="GeneID" id="85020576"/>
<feature type="repeat" description="TPR" evidence="1">
    <location>
        <begin position="178"/>
        <end position="211"/>
    </location>
</feature>
<dbReference type="RefSeq" id="WP_157772023.1">
    <property type="nucleotide sequence ID" value="NZ_CP050139.1"/>
</dbReference>
<reference evidence="2 3" key="1">
    <citation type="submission" date="2020-03" db="EMBL/GenBank/DDBJ databases">
        <title>Isolation of cellulose-producing strains, genome characterization and application of the synthesized cellulose films as an economical and sustainable material for piezoelectric sensor construction.</title>
        <authorList>
            <person name="Mangayil R.K."/>
        </authorList>
    </citation>
    <scope>NUCLEOTIDE SEQUENCE [LARGE SCALE GENOMIC DNA]</scope>
    <source>
        <strain evidence="2 3">ENS 9a1a</strain>
    </source>
</reference>
<organism evidence="2 3">
    <name type="scientific">Komagataeibacter rhaeticus</name>
    <dbReference type="NCBI Taxonomy" id="215221"/>
    <lineage>
        <taxon>Bacteria</taxon>
        <taxon>Pseudomonadati</taxon>
        <taxon>Pseudomonadota</taxon>
        <taxon>Alphaproteobacteria</taxon>
        <taxon>Acetobacterales</taxon>
        <taxon>Acetobacteraceae</taxon>
        <taxon>Komagataeibacter</taxon>
    </lineage>
</organism>
<dbReference type="PANTHER" id="PTHR44998">
    <property type="match status" value="1"/>
</dbReference>
<proteinExistence type="predicted"/>
<sequence length="319" mass="35358">MRSKARKAARSGQWGEAARYYRELCKQRNPSVKDQIQLGHVLKENEDFDAALTTYLHAADTNPHYVDAQRQAGLFLKLRGYRKEAATYFARALAMDGSLSDMRDELRSVGVKDDTARDACHLRGGLTSTEVQGHAPGLLARLRMALSLRQARAAARRKAWPEAENSYRKVLKYAPGQVRFLIQLGHALREQDKADEAVDCYRRALLLTPRDPELYIHLGAALKQQGRIDSALGAYLAAWRLRPGLPAAEREIRAISGDLTDDQIADLSGAYLRMDASAPDASSLASEGGGRRRLVEKPGLDHGQGTIFRFLAGSLAYKE</sequence>
<gene>
    <name evidence="2" type="ORF">GWK63_00275</name>
</gene>
<protein>
    <submittedName>
        <fullName evidence="2">Tetratricopeptide repeat protein</fullName>
    </submittedName>
</protein>
<dbReference type="GO" id="GO:0006493">
    <property type="term" value="P:protein O-linked glycosylation"/>
    <property type="evidence" value="ECO:0007669"/>
    <property type="project" value="TreeGrafter"/>
</dbReference>
<dbReference type="Proteomes" id="UP000502533">
    <property type="component" value="Chromosome"/>
</dbReference>
<dbReference type="SUPFAM" id="SSF48452">
    <property type="entry name" value="TPR-like"/>
    <property type="match status" value="1"/>
</dbReference>
<evidence type="ECO:0000256" key="1">
    <source>
        <dbReference type="PROSITE-ProRule" id="PRU00339"/>
    </source>
</evidence>
<dbReference type="EMBL" id="CP050139">
    <property type="protein sequence ID" value="QIP34145.1"/>
    <property type="molecule type" value="Genomic_DNA"/>
</dbReference>
<dbReference type="PROSITE" id="PS50005">
    <property type="entry name" value="TPR"/>
    <property type="match status" value="2"/>
</dbReference>
<evidence type="ECO:0000313" key="2">
    <source>
        <dbReference type="EMBL" id="QIP34145.1"/>
    </source>
</evidence>
<dbReference type="GO" id="GO:0016757">
    <property type="term" value="F:glycosyltransferase activity"/>
    <property type="evidence" value="ECO:0007669"/>
    <property type="project" value="TreeGrafter"/>
</dbReference>